<reference evidence="3 4" key="1">
    <citation type="submission" date="2017-09" db="EMBL/GenBank/DDBJ databases">
        <authorList>
            <person name="Ehlers B."/>
            <person name="Leendertz F.H."/>
        </authorList>
    </citation>
    <scope>NUCLEOTIDE SEQUENCE [LARGE SCALE GENOMIC DNA]</scope>
    <source>
        <strain evidence="3 4">CGMCC 1.12662</strain>
    </source>
</reference>
<accession>A0A285IRB6</accession>
<feature type="region of interest" description="Disordered" evidence="1">
    <location>
        <begin position="1"/>
        <end position="41"/>
    </location>
</feature>
<evidence type="ECO:0000313" key="3">
    <source>
        <dbReference type="EMBL" id="SNY50504.1"/>
    </source>
</evidence>
<feature type="transmembrane region" description="Helical" evidence="2">
    <location>
        <begin position="141"/>
        <end position="162"/>
    </location>
</feature>
<feature type="compositionally biased region" description="Low complexity" evidence="1">
    <location>
        <begin position="8"/>
        <end position="18"/>
    </location>
</feature>
<gene>
    <name evidence="3" type="ORF">SAMN06297129_1860</name>
</gene>
<feature type="transmembrane region" description="Helical" evidence="2">
    <location>
        <begin position="110"/>
        <end position="129"/>
    </location>
</feature>
<evidence type="ECO:0000256" key="1">
    <source>
        <dbReference type="SAM" id="MobiDB-lite"/>
    </source>
</evidence>
<evidence type="ECO:0000256" key="2">
    <source>
        <dbReference type="SAM" id="Phobius"/>
    </source>
</evidence>
<protein>
    <submittedName>
        <fullName evidence="3">Uncharacterized protein</fullName>
    </submittedName>
</protein>
<organism evidence="3 4">
    <name type="scientific">Pseudooceanicola antarcticus</name>
    <dbReference type="NCBI Taxonomy" id="1247613"/>
    <lineage>
        <taxon>Bacteria</taxon>
        <taxon>Pseudomonadati</taxon>
        <taxon>Pseudomonadota</taxon>
        <taxon>Alphaproteobacteria</taxon>
        <taxon>Rhodobacterales</taxon>
        <taxon>Paracoccaceae</taxon>
        <taxon>Pseudooceanicola</taxon>
    </lineage>
</organism>
<feature type="compositionally biased region" description="Basic and acidic residues" evidence="1">
    <location>
        <begin position="56"/>
        <end position="73"/>
    </location>
</feature>
<proteinExistence type="predicted"/>
<dbReference type="EMBL" id="OBEA01000003">
    <property type="protein sequence ID" value="SNY50504.1"/>
    <property type="molecule type" value="Genomic_DNA"/>
</dbReference>
<dbReference type="AlphaFoldDB" id="A0A285IRB6"/>
<keyword evidence="2" id="KW-0812">Transmembrane</keyword>
<evidence type="ECO:0000313" key="4">
    <source>
        <dbReference type="Proteomes" id="UP000231655"/>
    </source>
</evidence>
<keyword evidence="2" id="KW-1133">Transmembrane helix</keyword>
<keyword evidence="2" id="KW-0472">Membrane</keyword>
<name>A0A285IRB6_9RHOB</name>
<sequence>MSRLNDNGGSAAAGSRTRAGTDRPSQARTGPLPGNPQGKILVPAGEARLAYRLDGFEVEKTGPKRKTPETGRRDRSKVRNAGMSDSQQSKPTLVGAYDSARSPGMTAAEAVALIVSLLWLLGAAVYFLFLYESSGEGGSRSLHLVLTVFAVLMPVVMVWVAAMAARSARVMREESARLRTAIDAIRQAYVNQNQKGGDSTIARKLDEIAVAQRKTETALLTFTSIREHSVAQEPRAAVIAPAPSREDEGQEALPLDTPPEPAAPPLLREDFIRALNFPETAEDEEGFTALRKALKDRQTALLIQAAQDVLTLLSQDGIYMDDLRPDMVRPEIWRRFAAGERGRQIAALGGIRDRSSLALAAGRMKQDPIFRDAGHHFLRRFDKMLLEFEKTASDQEIQDLAETRTARAFMLLGRVAGIFD</sequence>
<feature type="region of interest" description="Disordered" evidence="1">
    <location>
        <begin position="56"/>
        <end position="93"/>
    </location>
</feature>
<dbReference type="Proteomes" id="UP000231655">
    <property type="component" value="Unassembled WGS sequence"/>
</dbReference>